<reference evidence="1 2" key="2">
    <citation type="submission" date="2019-05" db="EMBL/GenBank/DDBJ databases">
        <title>Glycomyces buryatensis sp. nov.</title>
        <authorList>
            <person name="Nikitina E."/>
        </authorList>
    </citation>
    <scope>NUCLEOTIDE SEQUENCE [LARGE SCALE GENOMIC DNA]</scope>
    <source>
        <strain evidence="1 2">18</strain>
    </source>
</reference>
<reference evidence="2" key="1">
    <citation type="submission" date="2019-04" db="EMBL/GenBank/DDBJ databases">
        <title>Nocardioides xinjiangensis sp. nov.</title>
        <authorList>
            <person name="Liu S."/>
        </authorList>
    </citation>
    <scope>NUCLEOTIDE SEQUENCE [LARGE SCALE GENOMIC DNA]</scope>
    <source>
        <strain evidence="2">18</strain>
    </source>
</reference>
<protein>
    <submittedName>
        <fullName evidence="1">Uncharacterized protein</fullName>
    </submittedName>
</protein>
<organism evidence="1 2">
    <name type="scientific">Glycomyces buryatensis</name>
    <dbReference type="NCBI Taxonomy" id="2570927"/>
    <lineage>
        <taxon>Bacteria</taxon>
        <taxon>Bacillati</taxon>
        <taxon>Actinomycetota</taxon>
        <taxon>Actinomycetes</taxon>
        <taxon>Glycomycetales</taxon>
        <taxon>Glycomycetaceae</taxon>
        <taxon>Glycomyces</taxon>
    </lineage>
</organism>
<sequence length="116" mass="13487">MDRRKLRYRLEWFAQQAKVVAKSVLQGNNSYAAEERPRLDQARADVLEILPARDHKAAIANLDAIVEFAGIIEQYRWDAWNARRNADKMRYKAEADLQETEIERLIVEVSGHIGHQ</sequence>
<dbReference type="Proteomes" id="UP000308760">
    <property type="component" value="Unassembled WGS sequence"/>
</dbReference>
<keyword evidence="2" id="KW-1185">Reference proteome</keyword>
<proteinExistence type="predicted"/>
<accession>A0A4S8Q852</accession>
<evidence type="ECO:0000313" key="2">
    <source>
        <dbReference type="Proteomes" id="UP000308760"/>
    </source>
</evidence>
<dbReference type="RefSeq" id="WP_136535332.1">
    <property type="nucleotide sequence ID" value="NZ_STGY01000056.1"/>
</dbReference>
<dbReference type="EMBL" id="STGY01000056">
    <property type="protein sequence ID" value="THV40557.1"/>
    <property type="molecule type" value="Genomic_DNA"/>
</dbReference>
<dbReference type="AlphaFoldDB" id="A0A4S8Q852"/>
<evidence type="ECO:0000313" key="1">
    <source>
        <dbReference type="EMBL" id="THV40557.1"/>
    </source>
</evidence>
<name>A0A4S8Q852_9ACTN</name>
<gene>
    <name evidence="1" type="ORF">FAB82_14925</name>
</gene>
<comment type="caution">
    <text evidence="1">The sequence shown here is derived from an EMBL/GenBank/DDBJ whole genome shotgun (WGS) entry which is preliminary data.</text>
</comment>